<dbReference type="PROSITE" id="PS00922">
    <property type="entry name" value="TRANSGLYCOSYLASE"/>
    <property type="match status" value="1"/>
</dbReference>
<evidence type="ECO:0000256" key="1">
    <source>
        <dbReference type="ARBA" id="ARBA00007734"/>
    </source>
</evidence>
<dbReference type="GO" id="GO:0008933">
    <property type="term" value="F:peptidoglycan lytic transglycosylase activity"/>
    <property type="evidence" value="ECO:0007669"/>
    <property type="project" value="InterPro"/>
</dbReference>
<reference evidence="3" key="1">
    <citation type="submission" date="2020-08" db="EMBL/GenBank/DDBJ databases">
        <title>Genomic insights into the carbon and energy metabolism of the first obligate autotrophic acetogenic bacterium Aceticella autotrophica gen. nov., sp. nov.</title>
        <authorList>
            <person name="Toshchakov S.V."/>
            <person name="Elcheninov A.G."/>
            <person name="Kublanov I.V."/>
            <person name="Frolov E.N."/>
            <person name="Lebedinsky A.V."/>
        </authorList>
    </citation>
    <scope>NUCLEOTIDE SEQUENCE</scope>
    <source>
        <strain evidence="3">3443-3Ac</strain>
    </source>
</reference>
<dbReference type="KEGG" id="aaut:ACETAC_04035"/>
<dbReference type="PANTHER" id="PTHR37423:SF2">
    <property type="entry name" value="MEMBRANE-BOUND LYTIC MUREIN TRANSGLYCOSYLASE C"/>
    <property type="match status" value="1"/>
</dbReference>
<dbReference type="Proteomes" id="UP000671913">
    <property type="component" value="Chromosome"/>
</dbReference>
<comment type="similarity">
    <text evidence="1">Belongs to the transglycosylase Slt family.</text>
</comment>
<dbReference type="InterPro" id="IPR000189">
    <property type="entry name" value="Transglyc_AS"/>
</dbReference>
<dbReference type="InterPro" id="IPR023346">
    <property type="entry name" value="Lysozyme-like_dom_sf"/>
</dbReference>
<dbReference type="Pfam" id="PF01464">
    <property type="entry name" value="SLT"/>
    <property type="match status" value="1"/>
</dbReference>
<proteinExistence type="inferred from homology"/>
<keyword evidence="4" id="KW-1185">Reference proteome</keyword>
<protein>
    <submittedName>
        <fullName evidence="3">Lytic transglycosylase domain-containing protein</fullName>
    </submittedName>
</protein>
<gene>
    <name evidence="3" type="ORF">ACETAC_04035</name>
</gene>
<dbReference type="CDD" id="cd00254">
    <property type="entry name" value="LT-like"/>
    <property type="match status" value="1"/>
</dbReference>
<dbReference type="PANTHER" id="PTHR37423">
    <property type="entry name" value="SOLUBLE LYTIC MUREIN TRANSGLYCOSYLASE-RELATED"/>
    <property type="match status" value="1"/>
</dbReference>
<feature type="domain" description="Transglycosylase SLT" evidence="2">
    <location>
        <begin position="28"/>
        <end position="127"/>
    </location>
</feature>
<dbReference type="GO" id="GO:0000270">
    <property type="term" value="P:peptidoglycan metabolic process"/>
    <property type="evidence" value="ECO:0007669"/>
    <property type="project" value="InterPro"/>
</dbReference>
<dbReference type="EMBL" id="CP060096">
    <property type="protein sequence ID" value="QSZ28338.1"/>
    <property type="molecule type" value="Genomic_DNA"/>
</dbReference>
<name>A0A975AXT2_9THEO</name>
<organism evidence="3 4">
    <name type="scientific">Aceticella autotrophica</name>
    <dbReference type="NCBI Taxonomy" id="2755338"/>
    <lineage>
        <taxon>Bacteria</taxon>
        <taxon>Bacillati</taxon>
        <taxon>Bacillota</taxon>
        <taxon>Clostridia</taxon>
        <taxon>Thermoanaerobacterales</taxon>
        <taxon>Thermoanaerobacteraceae</taxon>
        <taxon>Aceticella</taxon>
    </lineage>
</organism>
<sequence>MLKAQASPDIVDTSINNTANREEIRKMINNVSLEIGIDPDLITAVASAESDFNPNVVSDKGAQGVMQLMPETAKSLRVLNPFDSYQNIRGGAIYLKSLLSMYNGDIKLALAAYNAGPEAVKQYGGIPPYSETQAYVQSVLIKYQNLRMMKN</sequence>
<dbReference type="InterPro" id="IPR008258">
    <property type="entry name" value="Transglycosylase_SLT_dom_1"/>
</dbReference>
<evidence type="ECO:0000313" key="4">
    <source>
        <dbReference type="Proteomes" id="UP000671913"/>
    </source>
</evidence>
<dbReference type="Gene3D" id="1.10.530.10">
    <property type="match status" value="1"/>
</dbReference>
<dbReference type="SUPFAM" id="SSF53955">
    <property type="entry name" value="Lysozyme-like"/>
    <property type="match status" value="1"/>
</dbReference>
<evidence type="ECO:0000259" key="2">
    <source>
        <dbReference type="Pfam" id="PF01464"/>
    </source>
</evidence>
<evidence type="ECO:0000313" key="3">
    <source>
        <dbReference type="EMBL" id="QSZ28338.1"/>
    </source>
</evidence>
<dbReference type="AlphaFoldDB" id="A0A975AXT2"/>
<dbReference type="GO" id="GO:0016020">
    <property type="term" value="C:membrane"/>
    <property type="evidence" value="ECO:0007669"/>
    <property type="project" value="InterPro"/>
</dbReference>
<accession>A0A975AXT2</accession>